<sequence length="469" mass="50316">MFSSSSSSGGGGFGGGGGGGGGSGGGCGSGSNGGNGNSPGVLSSGMKKQQKHPKIPKRGPGVAELEKILRDDEKSKGGININNINTTSSNNNNNNVEGFSVSHPFLNPRRRSPPPPSPRTSRPLSPSHHIPIAPRFDHLNPPPPGLYGYNTAKQQQGRNFPEQPLFPMNPSSCDVLSQPDSDRQHFHHTANSSAAKNFYSESSSNHHHHHLWPSYPALPQERHCTNNQYSSSMVKQILGPRAPPPSSSSLTTGHFNHEPPSSQSPYFSGTSARNPTEEPKMVGMRPHRSSSFENSLVPSSNFQVPPFSPNLITRPHNKSSSNNDIHISTSNFTSSNNDWDVKWGSTLGLNSNRSRFGSEISTGGSGNFSSLINGGAAAPAPIPTPPVPSPSLHMFQRELSNNDNYQVPQERVEDSNQKSESSIGGSDRQRRFYNFLEVKEVEDMKETTLGSNHEGSEAGSSGLDLTLKL</sequence>
<evidence type="ECO:0000256" key="4">
    <source>
        <dbReference type="SAM" id="MobiDB-lite"/>
    </source>
</evidence>
<organism evidence="5 6">
    <name type="scientific">Acacia crassicarpa</name>
    <name type="common">northern wattle</name>
    <dbReference type="NCBI Taxonomy" id="499986"/>
    <lineage>
        <taxon>Eukaryota</taxon>
        <taxon>Viridiplantae</taxon>
        <taxon>Streptophyta</taxon>
        <taxon>Embryophyta</taxon>
        <taxon>Tracheophyta</taxon>
        <taxon>Spermatophyta</taxon>
        <taxon>Magnoliopsida</taxon>
        <taxon>eudicotyledons</taxon>
        <taxon>Gunneridae</taxon>
        <taxon>Pentapetalae</taxon>
        <taxon>rosids</taxon>
        <taxon>fabids</taxon>
        <taxon>Fabales</taxon>
        <taxon>Fabaceae</taxon>
        <taxon>Caesalpinioideae</taxon>
        <taxon>mimosoid clade</taxon>
        <taxon>Acacieae</taxon>
        <taxon>Acacia</taxon>
    </lineage>
</organism>
<feature type="region of interest" description="Disordered" evidence="4">
    <location>
        <begin position="312"/>
        <end position="331"/>
    </location>
</feature>
<comment type="caution">
    <text evidence="5">The sequence shown here is derived from an EMBL/GenBank/DDBJ whole genome shotgun (WGS) entry which is preliminary data.</text>
</comment>
<feature type="region of interest" description="Disordered" evidence="4">
    <location>
        <begin position="408"/>
        <end position="428"/>
    </location>
</feature>
<keyword evidence="3" id="KW-0804">Transcription</keyword>
<protein>
    <submittedName>
        <fullName evidence="5">Uncharacterized protein</fullName>
    </submittedName>
</protein>
<evidence type="ECO:0000313" key="6">
    <source>
        <dbReference type="Proteomes" id="UP001293593"/>
    </source>
</evidence>
<evidence type="ECO:0000256" key="2">
    <source>
        <dbReference type="ARBA" id="ARBA00023015"/>
    </source>
</evidence>
<feature type="compositionally biased region" description="Basic and acidic residues" evidence="4">
    <location>
        <begin position="64"/>
        <end position="76"/>
    </location>
</feature>
<feature type="region of interest" description="Disordered" evidence="4">
    <location>
        <begin position="237"/>
        <end position="297"/>
    </location>
</feature>
<dbReference type="PANTHER" id="PTHR33388:SF19">
    <property type="entry name" value="SPOROCYTELESS-LIKE EAR-CONTAINING PROTEIN"/>
    <property type="match status" value="1"/>
</dbReference>
<evidence type="ECO:0000256" key="1">
    <source>
        <dbReference type="ARBA" id="ARBA00022491"/>
    </source>
</evidence>
<gene>
    <name evidence="5" type="ORF">QN277_005990</name>
</gene>
<accession>A0AAE1IZE4</accession>
<evidence type="ECO:0000313" key="5">
    <source>
        <dbReference type="EMBL" id="KAK4259682.1"/>
    </source>
</evidence>
<feature type="region of interest" description="Disordered" evidence="4">
    <location>
        <begin position="444"/>
        <end position="469"/>
    </location>
</feature>
<dbReference type="EMBL" id="JAWXYG010000011">
    <property type="protein sequence ID" value="KAK4259682.1"/>
    <property type="molecule type" value="Genomic_DNA"/>
</dbReference>
<dbReference type="PANTHER" id="PTHR33388">
    <property type="entry name" value="OS01G0212500 PROTEIN"/>
    <property type="match status" value="1"/>
</dbReference>
<dbReference type="GO" id="GO:0003700">
    <property type="term" value="F:DNA-binding transcription factor activity"/>
    <property type="evidence" value="ECO:0007669"/>
    <property type="project" value="InterPro"/>
</dbReference>
<feature type="compositionally biased region" description="Polar residues" evidence="4">
    <location>
        <begin position="169"/>
        <end position="179"/>
    </location>
</feature>
<feature type="compositionally biased region" description="Gly residues" evidence="4">
    <location>
        <begin position="8"/>
        <end position="37"/>
    </location>
</feature>
<dbReference type="Proteomes" id="UP001293593">
    <property type="component" value="Unassembled WGS sequence"/>
</dbReference>
<dbReference type="AlphaFoldDB" id="A0AAE1IZE4"/>
<feature type="compositionally biased region" description="Polar residues" evidence="4">
    <location>
        <begin position="247"/>
        <end position="274"/>
    </location>
</feature>
<proteinExistence type="predicted"/>
<keyword evidence="6" id="KW-1185">Reference proteome</keyword>
<feature type="compositionally biased region" description="Polar residues" evidence="4">
    <location>
        <begin position="318"/>
        <end position="331"/>
    </location>
</feature>
<keyword evidence="2" id="KW-0805">Transcription regulation</keyword>
<evidence type="ECO:0000256" key="3">
    <source>
        <dbReference type="ARBA" id="ARBA00023163"/>
    </source>
</evidence>
<keyword evidence="1" id="KW-0678">Repressor</keyword>
<feature type="compositionally biased region" description="Low complexity" evidence="4">
    <location>
        <begin position="79"/>
        <end position="95"/>
    </location>
</feature>
<feature type="region of interest" description="Disordered" evidence="4">
    <location>
        <begin position="1"/>
        <end position="190"/>
    </location>
</feature>
<dbReference type="InterPro" id="IPR040356">
    <property type="entry name" value="SPEAR"/>
</dbReference>
<feature type="compositionally biased region" description="Basic residues" evidence="4">
    <location>
        <begin position="48"/>
        <end position="57"/>
    </location>
</feature>
<name>A0AAE1IZE4_9FABA</name>
<reference evidence="5" key="1">
    <citation type="submission" date="2023-10" db="EMBL/GenBank/DDBJ databases">
        <title>Chromosome-level genome of the transformable northern wattle, Acacia crassicarpa.</title>
        <authorList>
            <person name="Massaro I."/>
            <person name="Sinha N.R."/>
            <person name="Poethig S."/>
            <person name="Leichty A.R."/>
        </authorList>
    </citation>
    <scope>NUCLEOTIDE SEQUENCE</scope>
    <source>
        <strain evidence="5">Acra3RX</strain>
        <tissue evidence="5">Leaf</tissue>
    </source>
</reference>